<evidence type="ECO:0000313" key="2">
    <source>
        <dbReference type="Proteomes" id="UP001152646"/>
    </source>
</evidence>
<dbReference type="AlphaFoldDB" id="A0A9W4N746"/>
<dbReference type="OrthoDB" id="5422293at2759"/>
<evidence type="ECO:0000313" key="1">
    <source>
        <dbReference type="EMBL" id="CAG8308553.1"/>
    </source>
</evidence>
<dbReference type="EMBL" id="CAJVPA010000088">
    <property type="protein sequence ID" value="CAG8308553.1"/>
    <property type="molecule type" value="Genomic_DNA"/>
</dbReference>
<comment type="caution">
    <text evidence="1">The sequence shown here is derived from an EMBL/GenBank/DDBJ whole genome shotgun (WGS) entry which is preliminary data.</text>
</comment>
<accession>A0A9W4N746</accession>
<dbReference type="Proteomes" id="UP001152646">
    <property type="component" value="Unassembled WGS sequence"/>
</dbReference>
<protein>
    <submittedName>
        <fullName evidence="1">Uncharacterized protein</fullName>
    </submittedName>
</protein>
<gene>
    <name evidence="1" type="ORF">PSALAMII_LOCUS2079</name>
</gene>
<reference evidence="1" key="1">
    <citation type="submission" date="2021-07" db="EMBL/GenBank/DDBJ databases">
        <authorList>
            <person name="Branca A.L. A."/>
        </authorList>
    </citation>
    <scope>NUCLEOTIDE SEQUENCE</scope>
</reference>
<sequence>MAPRPRRPRPKISLWARFRWWLRFCHSPLRLRGSYRRLSHHNRYPLLKLLRMFIPYPTWYFPIEGPFPLRPLIEDTQNKTNIINSHFGDIHNLRDVPIWQWRDTPLRSIYRLYELHLADKYALIGWETEYFFFRPDWKLVDIPDPKDPDPIRYAILASITEEILDAFNWRLSLGLRRNGEKVLREDEGDPWPPFTPEELPNWTAKVAPIDKGQLKQTVPPSSLDADGNLVLEERGKSLNFRKRNIITNSGWLYTI</sequence>
<organism evidence="1 2">
    <name type="scientific">Penicillium salamii</name>
    <dbReference type="NCBI Taxonomy" id="1612424"/>
    <lineage>
        <taxon>Eukaryota</taxon>
        <taxon>Fungi</taxon>
        <taxon>Dikarya</taxon>
        <taxon>Ascomycota</taxon>
        <taxon>Pezizomycotina</taxon>
        <taxon>Eurotiomycetes</taxon>
        <taxon>Eurotiomycetidae</taxon>
        <taxon>Eurotiales</taxon>
        <taxon>Aspergillaceae</taxon>
        <taxon>Penicillium</taxon>
    </lineage>
</organism>
<name>A0A9W4N746_9EURO</name>
<proteinExistence type="predicted"/>